<dbReference type="Proteomes" id="UP000603453">
    <property type="component" value="Unassembled WGS sequence"/>
</dbReference>
<feature type="compositionally biased region" description="Basic and acidic residues" evidence="1">
    <location>
        <begin position="1"/>
        <end position="16"/>
    </location>
</feature>
<feature type="transmembrane region" description="Helical" evidence="2">
    <location>
        <begin position="180"/>
        <end position="202"/>
    </location>
</feature>
<organism evidence="3 4">
    <name type="scientific">Mucor saturninus</name>
    <dbReference type="NCBI Taxonomy" id="64648"/>
    <lineage>
        <taxon>Eukaryota</taxon>
        <taxon>Fungi</taxon>
        <taxon>Fungi incertae sedis</taxon>
        <taxon>Mucoromycota</taxon>
        <taxon>Mucoromycotina</taxon>
        <taxon>Mucoromycetes</taxon>
        <taxon>Mucorales</taxon>
        <taxon>Mucorineae</taxon>
        <taxon>Mucoraceae</taxon>
        <taxon>Mucor</taxon>
    </lineage>
</organism>
<accession>A0A8H7V8B0</accession>
<keyword evidence="2" id="KW-1133">Transmembrane helix</keyword>
<keyword evidence="2" id="KW-0472">Membrane</keyword>
<feature type="region of interest" description="Disordered" evidence="1">
    <location>
        <begin position="1"/>
        <end position="57"/>
    </location>
</feature>
<evidence type="ECO:0000256" key="1">
    <source>
        <dbReference type="SAM" id="MobiDB-lite"/>
    </source>
</evidence>
<comment type="caution">
    <text evidence="3">The sequence shown here is derived from an EMBL/GenBank/DDBJ whole genome shotgun (WGS) entry which is preliminary data.</text>
</comment>
<dbReference type="AlphaFoldDB" id="A0A8H7V8B0"/>
<reference evidence="3" key="1">
    <citation type="submission" date="2020-12" db="EMBL/GenBank/DDBJ databases">
        <title>Metabolic potential, ecology and presence of endohyphal bacteria is reflected in genomic diversity of Mucoromycotina.</title>
        <authorList>
            <person name="Muszewska A."/>
            <person name="Okrasinska A."/>
            <person name="Steczkiewicz K."/>
            <person name="Drgas O."/>
            <person name="Orlowska M."/>
            <person name="Perlinska-Lenart U."/>
            <person name="Aleksandrzak-Piekarczyk T."/>
            <person name="Szatraj K."/>
            <person name="Zielenkiewicz U."/>
            <person name="Pilsyk S."/>
            <person name="Malc E."/>
            <person name="Mieczkowski P."/>
            <person name="Kruszewska J.S."/>
            <person name="Biernat P."/>
            <person name="Pawlowska J."/>
        </authorList>
    </citation>
    <scope>NUCLEOTIDE SEQUENCE</scope>
    <source>
        <strain evidence="3">WA0000017839</strain>
    </source>
</reference>
<dbReference type="EMBL" id="JAEPRD010000002">
    <property type="protein sequence ID" value="KAG2213876.1"/>
    <property type="molecule type" value="Genomic_DNA"/>
</dbReference>
<keyword evidence="4" id="KW-1185">Reference proteome</keyword>
<evidence type="ECO:0000256" key="2">
    <source>
        <dbReference type="SAM" id="Phobius"/>
    </source>
</evidence>
<feature type="transmembrane region" description="Helical" evidence="2">
    <location>
        <begin position="222"/>
        <end position="241"/>
    </location>
</feature>
<feature type="compositionally biased region" description="Low complexity" evidence="1">
    <location>
        <begin position="39"/>
        <end position="52"/>
    </location>
</feature>
<gene>
    <name evidence="3" type="ORF">INT47_001145</name>
</gene>
<sequence>MADEITRAEDNNRGAENDAVEDVNILENVEAAEGAQNLEAGQENQGGQAAEDAQQDQDDQTIVADLENQDIQDQAANVDEDAATVVNPELVQCPLCLQFFRSVKGVQTHLARSSVCNQDRRNIFTVDRQLALNPNLGQALIPVTRRRRPPTQKQVENVSVNIFEILFMSCSWAAFLAEKIFLCISCVFFFILILSNSSFLTFDDTLASKAASFLEEFQPNPIGTALSTVGSIFTFLIDKIFQ</sequence>
<evidence type="ECO:0000313" key="4">
    <source>
        <dbReference type="Proteomes" id="UP000603453"/>
    </source>
</evidence>
<name>A0A8H7V8B0_9FUNG</name>
<proteinExistence type="predicted"/>
<evidence type="ECO:0000313" key="3">
    <source>
        <dbReference type="EMBL" id="KAG2213876.1"/>
    </source>
</evidence>
<protein>
    <submittedName>
        <fullName evidence="3">Uncharacterized protein</fullName>
    </submittedName>
</protein>
<keyword evidence="2" id="KW-0812">Transmembrane</keyword>